<dbReference type="Pfam" id="PF01967">
    <property type="entry name" value="MoaC"/>
    <property type="match status" value="1"/>
</dbReference>
<dbReference type="InterPro" id="IPR007197">
    <property type="entry name" value="rSAM"/>
</dbReference>
<proteinExistence type="inferred from homology"/>
<dbReference type="GO" id="GO:0061798">
    <property type="term" value="F:GTP 3',8'-cyclase activity"/>
    <property type="evidence" value="ECO:0000318"/>
    <property type="project" value="GO_Central"/>
</dbReference>
<dbReference type="OrthoDB" id="429626at2759"/>
<dbReference type="SFLD" id="SFLDS00029">
    <property type="entry name" value="Radical_SAM"/>
    <property type="match status" value="1"/>
</dbReference>
<comment type="cofactor">
    <cofactor evidence="2">
        <name>[4Fe-4S] cluster</name>
        <dbReference type="ChEBI" id="CHEBI:49883"/>
    </cofactor>
</comment>
<evidence type="ECO:0000256" key="10">
    <source>
        <dbReference type="ARBA" id="ARBA00023004"/>
    </source>
</evidence>
<evidence type="ECO:0000256" key="15">
    <source>
        <dbReference type="ARBA" id="ARBA00048697"/>
    </source>
</evidence>
<reference evidence="18 19" key="1">
    <citation type="journal article" date="2006" name="Nature">
        <title>Insights from the genome of the biotrophic fungal plant pathogen Ustilago maydis.</title>
        <authorList>
            <person name="Kamper J."/>
            <person name="Kahmann R."/>
            <person name="Bolker M."/>
            <person name="Ma L.J."/>
            <person name="Brefort T."/>
            <person name="Saville B.J."/>
            <person name="Banuett F."/>
            <person name="Kronstad J.W."/>
            <person name="Gold S.E."/>
            <person name="Muller O."/>
            <person name="Perlin M.H."/>
            <person name="Wosten H.A."/>
            <person name="de Vries R."/>
            <person name="Ruiz-Herrera J."/>
            <person name="Reynaga-Pena C.G."/>
            <person name="Snetselaar K."/>
            <person name="McCann M."/>
            <person name="Perez-Martin J."/>
            <person name="Feldbrugge M."/>
            <person name="Basse C.W."/>
            <person name="Steinberg G."/>
            <person name="Ibeas J.I."/>
            <person name="Holloman W."/>
            <person name="Guzman P."/>
            <person name="Farman M."/>
            <person name="Stajich J.E."/>
            <person name="Sentandreu R."/>
            <person name="Gonzalez-Prieto J.M."/>
            <person name="Kennell J.C."/>
            <person name="Molina L."/>
            <person name="Schirawski J."/>
            <person name="Mendoza-Mendoza A."/>
            <person name="Greilinger D."/>
            <person name="Munch K."/>
            <person name="Rossel N."/>
            <person name="Scherer M."/>
            <person name="Vranes M."/>
            <person name="Ladendorf O."/>
            <person name="Vincon V."/>
            <person name="Fuchs U."/>
            <person name="Sandrock B."/>
            <person name="Meng S."/>
            <person name="Ho E.C."/>
            <person name="Cahill M.J."/>
            <person name="Boyce K.J."/>
            <person name="Klose J."/>
            <person name="Klosterman S.J."/>
            <person name="Deelstra H.J."/>
            <person name="Ortiz-Castellanos L."/>
            <person name="Li W."/>
            <person name="Sanchez-Alonso P."/>
            <person name="Schreier P.H."/>
            <person name="Hauser-Hahn I."/>
            <person name="Vaupel M."/>
            <person name="Koopmann E."/>
            <person name="Friedrich G."/>
            <person name="Voss H."/>
            <person name="Schluter T."/>
            <person name="Margolis J."/>
            <person name="Platt D."/>
            <person name="Swimmer C."/>
            <person name="Gnirke A."/>
            <person name="Chen F."/>
            <person name="Vysotskaia V."/>
            <person name="Mannhaupt G."/>
            <person name="Guldener U."/>
            <person name="Munsterkotter M."/>
            <person name="Haase D."/>
            <person name="Oesterheld M."/>
            <person name="Mewes H.W."/>
            <person name="Mauceli E.W."/>
            <person name="DeCaprio D."/>
            <person name="Wade C.M."/>
            <person name="Butler J."/>
            <person name="Young S."/>
            <person name="Jaffe D.B."/>
            <person name="Calvo S."/>
            <person name="Nusbaum C."/>
            <person name="Galagan J."/>
            <person name="Birren B.W."/>
        </authorList>
    </citation>
    <scope>NUCLEOTIDE SEQUENCE [LARGE SCALE GENOMIC DNA]</scope>
    <source>
        <strain evidence="19">DSM 14603 / FGSC 9021 / UM521</strain>
    </source>
</reference>
<dbReference type="Gene3D" id="3.30.70.640">
    <property type="entry name" value="Molybdopterin cofactor biosynthesis C (MoaC) domain"/>
    <property type="match status" value="1"/>
</dbReference>
<dbReference type="STRING" id="237631.A0A0D1E6V9"/>
<keyword evidence="19" id="KW-1185">Reference proteome</keyword>
<dbReference type="UniPathway" id="UPA00344"/>
<evidence type="ECO:0000256" key="14">
    <source>
        <dbReference type="ARBA" id="ARBA00023239"/>
    </source>
</evidence>
<dbReference type="Pfam" id="PF06463">
    <property type="entry name" value="Mob_synth_C"/>
    <property type="match status" value="1"/>
</dbReference>
<dbReference type="InterPro" id="IPR047594">
    <property type="entry name" value="MoaC_bact/euk"/>
</dbReference>
<dbReference type="CDD" id="cd01420">
    <property type="entry name" value="MoaC_PE"/>
    <property type="match status" value="1"/>
</dbReference>
<feature type="compositionally biased region" description="Basic and acidic residues" evidence="16">
    <location>
        <begin position="505"/>
        <end position="514"/>
    </location>
</feature>
<evidence type="ECO:0000256" key="1">
    <source>
        <dbReference type="ARBA" id="ARBA00001637"/>
    </source>
</evidence>
<dbReference type="InterPro" id="IPR002820">
    <property type="entry name" value="Mopterin_CF_biosynth-C_dom"/>
</dbReference>
<dbReference type="PANTHER" id="PTHR22960">
    <property type="entry name" value="MOLYBDOPTERIN COFACTOR SYNTHESIS PROTEIN A"/>
    <property type="match status" value="1"/>
</dbReference>
<dbReference type="InterPro" id="IPR013483">
    <property type="entry name" value="MoaA"/>
</dbReference>
<dbReference type="GeneID" id="23566095"/>
<sequence>MPIAGPSRLITRAARSASRTTPSSIRLPRQLRLLSRSTLSAKPLTAPTEVSPGTLQPYMAESAALTSNLASHQRARQRISDIDAQLEPPSPSHFLRDRHSRQHTYLRISLTEKCNLRCLYCMPEDGVPLTPHANLLSTSEVQRLATLFVSQGVNKIRLTGGEPTIRSDLPQIVTSLNTLKQHGLEQIGITTNGIALGRRKLDTLVNNGLTHLNVSLDTLDPFKFEFMTRRRGHQAVMDCIERALALGVSSVKINVVVIKGLNDTKDVADFVRYTKDKPITIRFIEYMPFDGNKWQVQKLVPYRDLVRTIQTEFPDFERVTSRDDPNDTSKHWHVPGHQGTVGFITSMTDNFCGTCNRLRVTADGNLKVCLFGNAEVSLRDAMRTGFGPIASLSTGSNGAPATDDQLLQLIGAAVGRKHAKHAGMRDPTELANRTLSRRDLHSVQLEAQALLTSSLLFLPFENSGSNKPSSTRPGVFMRRSSLPEATGFHSRVLAIKRAFHSSAGRQREHQYDRNNEDDDNPWGDLDKAFENLADKSLYKQVYHKHPSVDATAELPEPSQAKSSAAKHPISEMEEAIFAQAGAAAVKTMSRRSHIADMGAVSGVRFSDAPPSVPSRVGLPANYGGSDDAFGLQAAPRTSAKWSEYMQNSSEDDDSPWSSLDAFVDNPDSSAQFAVPLPLQHQQDVMQLSAQHYNQQDQVPRQQYHEHSSSQQLKINSKEAFAANDDLLRQQLELQTYQTGSLEEAEFARAGAAAVTQLFNDAPVPTRPAADEQNSHRLSHIDPATGSASMVDVSAKLSTSRSATAVGRVYMPHSAAILLRATETQQGISGKGPVLHTAQLAGIMAAKRTAELIPLCHPLPLTHVEVKLDINASTEQADEISWITVECTARTEGQTGVEMEALTGCTLACLTVWDMVKAVAGKTMRIGEIMVISKRGGKSGDWERSV</sequence>
<dbReference type="InterPro" id="IPR040064">
    <property type="entry name" value="MoaA-like"/>
</dbReference>
<dbReference type="RefSeq" id="XP_011386609.1">
    <property type="nucleotide sequence ID" value="XM_011388307.1"/>
</dbReference>
<dbReference type="InParanoid" id="A0A0D1E6V9"/>
<dbReference type="NCBIfam" id="NF006870">
    <property type="entry name" value="PRK09364.1"/>
    <property type="match status" value="1"/>
</dbReference>
<dbReference type="eggNOG" id="KOG2876">
    <property type="taxonomic scope" value="Eukaryota"/>
</dbReference>
<dbReference type="InterPro" id="IPR010505">
    <property type="entry name" value="MoaA_twitch"/>
</dbReference>
<accession>A0A0D1E6V9</accession>
<evidence type="ECO:0000256" key="4">
    <source>
        <dbReference type="ARBA" id="ARBA00008484"/>
    </source>
</evidence>
<feature type="region of interest" description="Disordered" evidence="16">
    <location>
        <begin position="549"/>
        <end position="568"/>
    </location>
</feature>
<keyword evidence="7" id="KW-0949">S-adenosyl-L-methionine</keyword>
<dbReference type="Pfam" id="PF04055">
    <property type="entry name" value="Radical_SAM"/>
    <property type="match status" value="1"/>
</dbReference>
<dbReference type="GO" id="GO:0005525">
    <property type="term" value="F:GTP binding"/>
    <property type="evidence" value="ECO:0007669"/>
    <property type="project" value="UniProtKB-KW"/>
</dbReference>
<dbReference type="InterPro" id="IPR000385">
    <property type="entry name" value="MoaA_NifB_PqqE_Fe-S-bd_CS"/>
</dbReference>
<dbReference type="InterPro" id="IPR013785">
    <property type="entry name" value="Aldolase_TIM"/>
</dbReference>
<comment type="similarity">
    <text evidence="4">In the C-terminal section; belongs to the MoaC family.</text>
</comment>
<evidence type="ECO:0000256" key="12">
    <source>
        <dbReference type="ARBA" id="ARBA00023134"/>
    </source>
</evidence>
<dbReference type="KEGG" id="uma:UMAG_10019"/>
<dbReference type="CDD" id="cd21117">
    <property type="entry name" value="Twitch_MoaA"/>
    <property type="match status" value="1"/>
</dbReference>
<dbReference type="GO" id="GO:0061799">
    <property type="term" value="F:cyclic pyranopterin monophosphate synthase activity"/>
    <property type="evidence" value="ECO:0000318"/>
    <property type="project" value="GO_Central"/>
</dbReference>
<dbReference type="InterPro" id="IPR023045">
    <property type="entry name" value="MoaC"/>
</dbReference>
<dbReference type="NCBIfam" id="TIGR00581">
    <property type="entry name" value="moaC"/>
    <property type="match status" value="1"/>
</dbReference>
<comment type="catalytic activity">
    <reaction evidence="15">
        <text>GTP + AH2 + S-adenosyl-L-methionine = (8S)-3',8-cyclo-7,8-dihydroguanosine 5'-triphosphate + 5'-deoxyadenosine + L-methionine + A + H(+)</text>
        <dbReference type="Rhea" id="RHEA:49576"/>
        <dbReference type="ChEBI" id="CHEBI:13193"/>
        <dbReference type="ChEBI" id="CHEBI:15378"/>
        <dbReference type="ChEBI" id="CHEBI:17319"/>
        <dbReference type="ChEBI" id="CHEBI:17499"/>
        <dbReference type="ChEBI" id="CHEBI:37565"/>
        <dbReference type="ChEBI" id="CHEBI:57844"/>
        <dbReference type="ChEBI" id="CHEBI:59789"/>
        <dbReference type="ChEBI" id="CHEBI:131766"/>
        <dbReference type="EC" id="4.1.99.22"/>
    </reaction>
</comment>
<feature type="domain" description="Radical SAM core" evidence="17">
    <location>
        <begin position="98"/>
        <end position="323"/>
    </location>
</feature>
<keyword evidence="8" id="KW-0479">Metal-binding</keyword>
<evidence type="ECO:0000256" key="16">
    <source>
        <dbReference type="SAM" id="MobiDB-lite"/>
    </source>
</evidence>
<comment type="catalytic activity">
    <reaction evidence="1">
        <text>(8S)-3',8-cyclo-7,8-dihydroguanosine 5'-triphosphate = cyclic pyranopterin phosphate + diphosphate</text>
        <dbReference type="Rhea" id="RHEA:49580"/>
        <dbReference type="ChEBI" id="CHEBI:33019"/>
        <dbReference type="ChEBI" id="CHEBI:59648"/>
        <dbReference type="ChEBI" id="CHEBI:131766"/>
        <dbReference type="EC" id="4.6.1.17"/>
    </reaction>
</comment>
<protein>
    <recommendedName>
        <fullName evidence="17">Radical SAM core domain-containing protein</fullName>
    </recommendedName>
</protein>
<dbReference type="Proteomes" id="UP000000561">
    <property type="component" value="Chromosome 1"/>
</dbReference>
<keyword evidence="10" id="KW-0408">Iron</keyword>
<evidence type="ECO:0000259" key="17">
    <source>
        <dbReference type="PROSITE" id="PS51918"/>
    </source>
</evidence>
<dbReference type="PROSITE" id="PS01305">
    <property type="entry name" value="MOAA_NIFB_PQQE"/>
    <property type="match status" value="1"/>
</dbReference>
<evidence type="ECO:0000256" key="13">
    <source>
        <dbReference type="ARBA" id="ARBA00023150"/>
    </source>
</evidence>
<dbReference type="SFLD" id="SFLDG01067">
    <property type="entry name" value="SPASM/twitch_domain_containing"/>
    <property type="match status" value="1"/>
</dbReference>
<keyword evidence="12" id="KW-0342">GTP-binding</keyword>
<dbReference type="PROSITE" id="PS51918">
    <property type="entry name" value="RADICAL_SAM"/>
    <property type="match status" value="1"/>
</dbReference>
<dbReference type="GO" id="GO:0046872">
    <property type="term" value="F:metal ion binding"/>
    <property type="evidence" value="ECO:0007669"/>
    <property type="project" value="UniProtKB-KW"/>
</dbReference>
<evidence type="ECO:0000313" key="18">
    <source>
        <dbReference type="EMBL" id="KIS71634.1"/>
    </source>
</evidence>
<dbReference type="Gene3D" id="3.20.20.70">
    <property type="entry name" value="Aldolase class I"/>
    <property type="match status" value="1"/>
</dbReference>
<dbReference type="InterPro" id="IPR058240">
    <property type="entry name" value="rSAM_sf"/>
</dbReference>
<evidence type="ECO:0000256" key="6">
    <source>
        <dbReference type="ARBA" id="ARBA00022485"/>
    </source>
</evidence>
<dbReference type="EMBL" id="CM003140">
    <property type="protein sequence ID" value="KIS71634.1"/>
    <property type="molecule type" value="Genomic_DNA"/>
</dbReference>
<gene>
    <name evidence="18" type="ORF">UMAG_10019</name>
</gene>
<dbReference type="SMART" id="SM00729">
    <property type="entry name" value="Elp3"/>
    <property type="match status" value="1"/>
</dbReference>
<dbReference type="GO" id="GO:0051539">
    <property type="term" value="F:4 iron, 4 sulfur cluster binding"/>
    <property type="evidence" value="ECO:0007669"/>
    <property type="project" value="UniProtKB-KW"/>
</dbReference>
<dbReference type="InterPro" id="IPR050105">
    <property type="entry name" value="MoCo_biosynth_MoaA/MoaC"/>
</dbReference>
<evidence type="ECO:0000313" key="19">
    <source>
        <dbReference type="Proteomes" id="UP000000561"/>
    </source>
</evidence>
<comment type="pathway">
    <text evidence="3">Cofactor biosynthesis; molybdopterin biosynthesis.</text>
</comment>
<keyword evidence="11" id="KW-0411">Iron-sulfur</keyword>
<dbReference type="InterPro" id="IPR036522">
    <property type="entry name" value="MoaC_sf"/>
</dbReference>
<name>A0A0D1E6V9_MYCMD</name>
<dbReference type="CDD" id="cd01335">
    <property type="entry name" value="Radical_SAM"/>
    <property type="match status" value="1"/>
</dbReference>
<keyword evidence="13" id="KW-0501">Molybdenum cofactor biosynthesis</keyword>
<comment type="similarity">
    <text evidence="5">In the N-terminal section; belongs to the radical SAM superfamily. MoaA family.</text>
</comment>
<evidence type="ECO:0000256" key="7">
    <source>
        <dbReference type="ARBA" id="ARBA00022691"/>
    </source>
</evidence>
<dbReference type="InterPro" id="IPR006638">
    <property type="entry name" value="Elp3/MiaA/NifB-like_rSAM"/>
</dbReference>
<keyword evidence="6" id="KW-0004">4Fe-4S</keyword>
<dbReference type="GO" id="GO:0006777">
    <property type="term" value="P:Mo-molybdopterin cofactor biosynthetic process"/>
    <property type="evidence" value="ECO:0000318"/>
    <property type="project" value="GO_Central"/>
</dbReference>
<evidence type="ECO:0000256" key="2">
    <source>
        <dbReference type="ARBA" id="ARBA00001966"/>
    </source>
</evidence>
<evidence type="ECO:0000256" key="5">
    <source>
        <dbReference type="ARBA" id="ARBA00009862"/>
    </source>
</evidence>
<dbReference type="SUPFAM" id="SSF102114">
    <property type="entry name" value="Radical SAM enzymes"/>
    <property type="match status" value="1"/>
</dbReference>
<dbReference type="SFLD" id="SFLDG01383">
    <property type="entry name" value="cyclic_pyranopterin_phosphate"/>
    <property type="match status" value="1"/>
</dbReference>
<dbReference type="VEuPathDB" id="FungiDB:UMAG_10019"/>
<feature type="region of interest" description="Disordered" evidence="16">
    <location>
        <begin position="501"/>
        <end position="526"/>
    </location>
</feature>
<evidence type="ECO:0000256" key="8">
    <source>
        <dbReference type="ARBA" id="ARBA00022723"/>
    </source>
</evidence>
<keyword evidence="14" id="KW-0456">Lyase</keyword>
<dbReference type="AlphaFoldDB" id="A0A0D1E6V9"/>
<dbReference type="SFLD" id="SFLDG01386">
    <property type="entry name" value="main_SPASM_domain-containing"/>
    <property type="match status" value="1"/>
</dbReference>
<dbReference type="PANTHER" id="PTHR22960:SF0">
    <property type="entry name" value="MOLYBDENUM COFACTOR BIOSYNTHESIS PROTEIN 1"/>
    <property type="match status" value="1"/>
</dbReference>
<dbReference type="SUPFAM" id="SSF55040">
    <property type="entry name" value="Molybdenum cofactor biosynthesis protein C, MoaC"/>
    <property type="match status" value="1"/>
</dbReference>
<keyword evidence="9" id="KW-0547">Nucleotide-binding</keyword>
<organism evidence="18 19">
    <name type="scientific">Mycosarcoma maydis</name>
    <name type="common">Corn smut fungus</name>
    <name type="synonym">Ustilago maydis</name>
    <dbReference type="NCBI Taxonomy" id="5270"/>
    <lineage>
        <taxon>Eukaryota</taxon>
        <taxon>Fungi</taxon>
        <taxon>Dikarya</taxon>
        <taxon>Basidiomycota</taxon>
        <taxon>Ustilaginomycotina</taxon>
        <taxon>Ustilaginomycetes</taxon>
        <taxon>Ustilaginales</taxon>
        <taxon>Ustilaginaceae</taxon>
        <taxon>Mycosarcoma</taxon>
    </lineage>
</organism>
<dbReference type="NCBIfam" id="TIGR02666">
    <property type="entry name" value="moaA"/>
    <property type="match status" value="1"/>
</dbReference>
<evidence type="ECO:0000256" key="3">
    <source>
        <dbReference type="ARBA" id="ARBA00005046"/>
    </source>
</evidence>
<evidence type="ECO:0000256" key="11">
    <source>
        <dbReference type="ARBA" id="ARBA00023014"/>
    </source>
</evidence>
<evidence type="ECO:0000256" key="9">
    <source>
        <dbReference type="ARBA" id="ARBA00022741"/>
    </source>
</evidence>